<keyword evidence="2" id="KW-1185">Reference proteome</keyword>
<dbReference type="OrthoDB" id="2933732at2"/>
<dbReference type="AlphaFoldDB" id="A0A3A9KGC9"/>
<dbReference type="Proteomes" id="UP000281498">
    <property type="component" value="Unassembled WGS sequence"/>
</dbReference>
<dbReference type="InterPro" id="IPR015064">
    <property type="entry name" value="Sda"/>
</dbReference>
<gene>
    <name evidence="1" type="ORF">CR203_00795</name>
</gene>
<accession>A0A3A9KGC9</accession>
<reference evidence="1 2" key="1">
    <citation type="submission" date="2017-10" db="EMBL/GenBank/DDBJ databases">
        <title>Bacillus sp. nov., a halophilic bacterium isolated from a Keqin Lake.</title>
        <authorList>
            <person name="Wang H."/>
        </authorList>
    </citation>
    <scope>NUCLEOTIDE SEQUENCE [LARGE SCALE GENOMIC DNA]</scope>
    <source>
        <strain evidence="1 2">KCTC 13187</strain>
    </source>
</reference>
<evidence type="ECO:0000313" key="1">
    <source>
        <dbReference type="EMBL" id="RKL68623.1"/>
    </source>
</evidence>
<dbReference type="RefSeq" id="WP_110936737.1">
    <property type="nucleotide sequence ID" value="NZ_KZ614146.1"/>
</dbReference>
<dbReference type="Pfam" id="PF08970">
    <property type="entry name" value="Sda"/>
    <property type="match status" value="1"/>
</dbReference>
<organism evidence="1 2">
    <name type="scientific">Salipaludibacillus neizhouensis</name>
    <dbReference type="NCBI Taxonomy" id="885475"/>
    <lineage>
        <taxon>Bacteria</taxon>
        <taxon>Bacillati</taxon>
        <taxon>Bacillota</taxon>
        <taxon>Bacilli</taxon>
        <taxon>Bacillales</taxon>
        <taxon>Bacillaceae</taxon>
    </lineage>
</organism>
<evidence type="ECO:0000313" key="2">
    <source>
        <dbReference type="Proteomes" id="UP000281498"/>
    </source>
</evidence>
<dbReference type="InterPro" id="IPR036916">
    <property type="entry name" value="Sda_sf"/>
</dbReference>
<protein>
    <submittedName>
        <fullName evidence="1">Sporulation histidine kinase inhibitor Sda</fullName>
    </submittedName>
</protein>
<dbReference type="Gene3D" id="1.10.287.1100">
    <property type="entry name" value="Sporulation inhibitor A"/>
    <property type="match status" value="1"/>
</dbReference>
<sequence length="41" mass="4909">MTILSNQTLIDSYEKALQLQLSKEFIELLLEELYKREILHT</sequence>
<proteinExistence type="predicted"/>
<comment type="caution">
    <text evidence="1">The sequence shown here is derived from an EMBL/GenBank/DDBJ whole genome shotgun (WGS) entry which is preliminary data.</text>
</comment>
<name>A0A3A9KGC9_9BACI</name>
<dbReference type="SUPFAM" id="SSF100985">
    <property type="entry name" value="Sporulation inhibitor Sda"/>
    <property type="match status" value="1"/>
</dbReference>
<dbReference type="EMBL" id="PDOE01000001">
    <property type="protein sequence ID" value="RKL68623.1"/>
    <property type="molecule type" value="Genomic_DNA"/>
</dbReference>